<accession>A0A841L381</accession>
<feature type="compositionally biased region" description="Acidic residues" evidence="1">
    <location>
        <begin position="39"/>
        <end position="55"/>
    </location>
</feature>
<feature type="compositionally biased region" description="Low complexity" evidence="1">
    <location>
        <begin position="1"/>
        <end position="16"/>
    </location>
</feature>
<name>A0A841L381_9SPHN</name>
<gene>
    <name evidence="2" type="ORF">FHS79_001236</name>
</gene>
<reference evidence="2 3" key="1">
    <citation type="submission" date="2020-08" db="EMBL/GenBank/DDBJ databases">
        <title>Genomic Encyclopedia of Type Strains, Phase IV (KMG-IV): sequencing the most valuable type-strain genomes for metagenomic binning, comparative biology and taxonomic classification.</title>
        <authorList>
            <person name="Goeker M."/>
        </authorList>
    </citation>
    <scope>NUCLEOTIDE SEQUENCE [LARGE SCALE GENOMIC DNA]</scope>
    <source>
        <strain evidence="2 3">DSM 102189</strain>
    </source>
</reference>
<dbReference type="RefSeq" id="WP_184196945.1">
    <property type="nucleotide sequence ID" value="NZ_JACIIV010000007.1"/>
</dbReference>
<feature type="region of interest" description="Disordered" evidence="1">
    <location>
        <begin position="1"/>
        <end position="70"/>
    </location>
</feature>
<protein>
    <submittedName>
        <fullName evidence="2">Uncharacterized protein</fullName>
    </submittedName>
</protein>
<sequence length="70" mass="7359">MANPDTPDTTPGKTDPVTGRPLADKVDSINRVRPAGPENMEDPPEEGWDEIDQSGDESFPASDPPGQGVG</sequence>
<evidence type="ECO:0000256" key="1">
    <source>
        <dbReference type="SAM" id="MobiDB-lite"/>
    </source>
</evidence>
<dbReference type="Proteomes" id="UP000538147">
    <property type="component" value="Unassembled WGS sequence"/>
</dbReference>
<proteinExistence type="predicted"/>
<comment type="caution">
    <text evidence="2">The sequence shown here is derived from an EMBL/GenBank/DDBJ whole genome shotgun (WGS) entry which is preliminary data.</text>
</comment>
<dbReference type="EMBL" id="JACIIV010000007">
    <property type="protein sequence ID" value="MBB6227074.1"/>
    <property type="molecule type" value="Genomic_DNA"/>
</dbReference>
<keyword evidence="3" id="KW-1185">Reference proteome</keyword>
<organism evidence="2 3">
    <name type="scientific">Polymorphobacter multimanifer</name>
    <dbReference type="NCBI Taxonomy" id="1070431"/>
    <lineage>
        <taxon>Bacteria</taxon>
        <taxon>Pseudomonadati</taxon>
        <taxon>Pseudomonadota</taxon>
        <taxon>Alphaproteobacteria</taxon>
        <taxon>Sphingomonadales</taxon>
        <taxon>Sphingosinicellaceae</taxon>
        <taxon>Polymorphobacter</taxon>
    </lineage>
</organism>
<evidence type="ECO:0000313" key="3">
    <source>
        <dbReference type="Proteomes" id="UP000538147"/>
    </source>
</evidence>
<evidence type="ECO:0000313" key="2">
    <source>
        <dbReference type="EMBL" id="MBB6227074.1"/>
    </source>
</evidence>
<dbReference type="AlphaFoldDB" id="A0A841L381"/>